<reference evidence="5" key="1">
    <citation type="journal article" date="2019" name="Int. J. Syst. Evol. Microbiol.">
        <title>The Global Catalogue of Microorganisms (GCM) 10K type strain sequencing project: providing services to taxonomists for standard genome sequencing and annotation.</title>
        <authorList>
            <consortium name="The Broad Institute Genomics Platform"/>
            <consortium name="The Broad Institute Genome Sequencing Center for Infectious Disease"/>
            <person name="Wu L."/>
            <person name="Ma J."/>
        </authorList>
    </citation>
    <scope>NUCLEOTIDE SEQUENCE [LARGE SCALE GENOMIC DNA]</scope>
    <source>
        <strain evidence="5">KACC 12633</strain>
    </source>
</reference>
<dbReference type="RefSeq" id="WP_266345738.1">
    <property type="nucleotide sequence ID" value="NZ_JAPKNH010000010.1"/>
</dbReference>
<proteinExistence type="predicted"/>
<keyword evidence="3" id="KW-0812">Transmembrane</keyword>
<protein>
    <submittedName>
        <fullName evidence="4">DUF2852 domain-containing protein</fullName>
    </submittedName>
</protein>
<feature type="coiled-coil region" evidence="1">
    <location>
        <begin position="90"/>
        <end position="124"/>
    </location>
</feature>
<evidence type="ECO:0000313" key="4">
    <source>
        <dbReference type="EMBL" id="MFC5517564.1"/>
    </source>
</evidence>
<comment type="caution">
    <text evidence="4">The sequence shown here is derived from an EMBL/GenBank/DDBJ whole genome shotgun (WGS) entry which is preliminary data.</text>
</comment>
<organism evidence="4 5">
    <name type="scientific">Kaistia terrae</name>
    <dbReference type="NCBI Taxonomy" id="537017"/>
    <lineage>
        <taxon>Bacteria</taxon>
        <taxon>Pseudomonadati</taxon>
        <taxon>Pseudomonadota</taxon>
        <taxon>Alphaproteobacteria</taxon>
        <taxon>Hyphomicrobiales</taxon>
        <taxon>Kaistiaceae</taxon>
        <taxon>Kaistia</taxon>
    </lineage>
</organism>
<evidence type="ECO:0000256" key="2">
    <source>
        <dbReference type="SAM" id="MobiDB-lite"/>
    </source>
</evidence>
<keyword evidence="5" id="KW-1185">Reference proteome</keyword>
<name>A0ABW0PZR8_9HYPH</name>
<keyword evidence="3" id="KW-1133">Transmembrane helix</keyword>
<dbReference type="InterPro" id="IPR021273">
    <property type="entry name" value="DUF2852"/>
</dbReference>
<accession>A0ABW0PZR8</accession>
<dbReference type="EMBL" id="JBHSML010000011">
    <property type="protein sequence ID" value="MFC5517564.1"/>
    <property type="molecule type" value="Genomic_DNA"/>
</dbReference>
<keyword evidence="1" id="KW-0175">Coiled coil</keyword>
<evidence type="ECO:0000256" key="3">
    <source>
        <dbReference type="SAM" id="Phobius"/>
    </source>
</evidence>
<gene>
    <name evidence="4" type="ORF">ACFPP9_17425</name>
</gene>
<keyword evidence="3" id="KW-0472">Membrane</keyword>
<feature type="transmembrane region" description="Helical" evidence="3">
    <location>
        <begin position="16"/>
        <end position="39"/>
    </location>
</feature>
<sequence>MSHTQALRPGWTPLTIALMVLGFFVFWPLGLAMLAYIIWGDRLPEFRRNAEGMRNDFKRSFSGCGWQSRRESNGGAYYSQSGNAAFDDYRAAELKRLDEERRKLDEERAEFETFVRNLRRARDQEEFDRFSAERAAARRNQTPPTRGDSNPSGPVIDL</sequence>
<evidence type="ECO:0000256" key="1">
    <source>
        <dbReference type="SAM" id="Coils"/>
    </source>
</evidence>
<feature type="compositionally biased region" description="Basic and acidic residues" evidence="2">
    <location>
        <begin position="124"/>
        <end position="136"/>
    </location>
</feature>
<feature type="compositionally biased region" description="Polar residues" evidence="2">
    <location>
        <begin position="139"/>
        <end position="152"/>
    </location>
</feature>
<dbReference type="Proteomes" id="UP001596150">
    <property type="component" value="Unassembled WGS sequence"/>
</dbReference>
<dbReference type="Pfam" id="PF11014">
    <property type="entry name" value="DUF2852"/>
    <property type="match status" value="1"/>
</dbReference>
<feature type="region of interest" description="Disordered" evidence="2">
    <location>
        <begin position="124"/>
        <end position="158"/>
    </location>
</feature>
<evidence type="ECO:0000313" key="5">
    <source>
        <dbReference type="Proteomes" id="UP001596150"/>
    </source>
</evidence>